<gene>
    <name evidence="2" type="ORF">MEDL_32585</name>
</gene>
<reference evidence="2" key="1">
    <citation type="submission" date="2021-03" db="EMBL/GenBank/DDBJ databases">
        <authorList>
            <person name="Bekaert M."/>
        </authorList>
    </citation>
    <scope>NUCLEOTIDE SEQUENCE</scope>
</reference>
<feature type="transmembrane region" description="Helical" evidence="1">
    <location>
        <begin position="67"/>
        <end position="85"/>
    </location>
</feature>
<protein>
    <submittedName>
        <fullName evidence="2">Uncharacterized protein</fullName>
    </submittedName>
</protein>
<evidence type="ECO:0000313" key="2">
    <source>
        <dbReference type="EMBL" id="CAG2219018.1"/>
    </source>
</evidence>
<keyword evidence="1" id="KW-1133">Transmembrane helix</keyword>
<name>A0A8S3SLB9_MYTED</name>
<dbReference type="Proteomes" id="UP000683360">
    <property type="component" value="Unassembled WGS sequence"/>
</dbReference>
<keyword evidence="3" id="KW-1185">Reference proteome</keyword>
<evidence type="ECO:0000313" key="3">
    <source>
        <dbReference type="Proteomes" id="UP000683360"/>
    </source>
</evidence>
<accession>A0A8S3SLB9</accession>
<proteinExistence type="predicted"/>
<keyword evidence="1" id="KW-0472">Membrane</keyword>
<sequence length="499" mass="57590">MECVPGKCGGVRVYLRQKNLFRKPLNNMNHLKLLYQMLLTPRTFYTNVQKASFHNTIAIRLQKKSTMARLVMIFMNAFFLCVVMADMDMKFGYHVIEGNARYVENIETNLVENTVKIHTPAHNDVMESYQIQDFRQGQQMKCLPSIEQCRLRDIDRKTAGDAGQVTEGFIHSWNKGDNTINSDNEKVVKEMYYINLDEVVDVSSLEGTLKKFYQDFNYPVYKEKKIHEDAEMLNITHSTDYKNKGGRVKRQFNTLNNDCKGQTAKTIFGIDSGRSCNHLKMCQTKERRNGQWILTDCDNTHITSPLVYLCVCCPWIEINNEPFNDDSDKCLPPFCCNGFYGYGMFISLFGRKFEYQIIEGNARYLENIETNLAENTVKMHTPAHNDVMESYLIQDFRQNKGDNTINSTNEEVVKEMYYVNLDEVIDDTSLTGPLKEFYKDFEYPVYKEKKIPEDAKILNITRPKIGGGRVKRSNISLTSCDGQKPIVAYGMDPGEIAII</sequence>
<comment type="caution">
    <text evidence="2">The sequence shown here is derived from an EMBL/GenBank/DDBJ whole genome shotgun (WGS) entry which is preliminary data.</text>
</comment>
<dbReference type="AlphaFoldDB" id="A0A8S3SLB9"/>
<dbReference type="EMBL" id="CAJPWZ010001620">
    <property type="protein sequence ID" value="CAG2219018.1"/>
    <property type="molecule type" value="Genomic_DNA"/>
</dbReference>
<organism evidence="2 3">
    <name type="scientific">Mytilus edulis</name>
    <name type="common">Blue mussel</name>
    <dbReference type="NCBI Taxonomy" id="6550"/>
    <lineage>
        <taxon>Eukaryota</taxon>
        <taxon>Metazoa</taxon>
        <taxon>Spiralia</taxon>
        <taxon>Lophotrochozoa</taxon>
        <taxon>Mollusca</taxon>
        <taxon>Bivalvia</taxon>
        <taxon>Autobranchia</taxon>
        <taxon>Pteriomorphia</taxon>
        <taxon>Mytilida</taxon>
        <taxon>Mytiloidea</taxon>
        <taxon>Mytilidae</taxon>
        <taxon>Mytilinae</taxon>
        <taxon>Mytilus</taxon>
    </lineage>
</organism>
<evidence type="ECO:0000256" key="1">
    <source>
        <dbReference type="SAM" id="Phobius"/>
    </source>
</evidence>
<keyword evidence="1" id="KW-0812">Transmembrane</keyword>
<dbReference type="OrthoDB" id="6190094at2759"/>